<feature type="compositionally biased region" description="Basic and acidic residues" evidence="1">
    <location>
        <begin position="12"/>
        <end position="34"/>
    </location>
</feature>
<evidence type="ECO:0008006" key="4">
    <source>
        <dbReference type="Google" id="ProtNLM"/>
    </source>
</evidence>
<dbReference type="InterPro" id="IPR036894">
    <property type="entry name" value="YbaB-like_sf"/>
</dbReference>
<dbReference type="SUPFAM" id="SSF82607">
    <property type="entry name" value="YbaB-like"/>
    <property type="match status" value="1"/>
</dbReference>
<dbReference type="Proteomes" id="UP001597083">
    <property type="component" value="Unassembled WGS sequence"/>
</dbReference>
<dbReference type="EMBL" id="JBHTIR010001773">
    <property type="protein sequence ID" value="MFD0852957.1"/>
    <property type="molecule type" value="Genomic_DNA"/>
</dbReference>
<feature type="non-terminal residue" evidence="2">
    <location>
        <position position="99"/>
    </location>
</feature>
<evidence type="ECO:0000256" key="1">
    <source>
        <dbReference type="SAM" id="MobiDB-lite"/>
    </source>
</evidence>
<keyword evidence="3" id="KW-1185">Reference proteome</keyword>
<proteinExistence type="predicted"/>
<organism evidence="2 3">
    <name type="scientific">Actinomadura adrarensis</name>
    <dbReference type="NCBI Taxonomy" id="1819600"/>
    <lineage>
        <taxon>Bacteria</taxon>
        <taxon>Bacillati</taxon>
        <taxon>Actinomycetota</taxon>
        <taxon>Actinomycetes</taxon>
        <taxon>Streptosporangiales</taxon>
        <taxon>Thermomonosporaceae</taxon>
        <taxon>Actinomadura</taxon>
    </lineage>
</organism>
<accession>A0ABW3CG74</accession>
<name>A0ABW3CG74_9ACTN</name>
<evidence type="ECO:0000313" key="3">
    <source>
        <dbReference type="Proteomes" id="UP001597083"/>
    </source>
</evidence>
<sequence>MAATDSSDAEVPFEHKLRQARESLEEVSSGRHGEGQGPVPEASELRGEGEAAEGRVRAVAVTGGRIASLELDPRVMRSSPEELGAQLAEALTAALDDLR</sequence>
<gene>
    <name evidence="2" type="ORF">ACFQ07_12030</name>
</gene>
<reference evidence="3" key="1">
    <citation type="journal article" date="2019" name="Int. J. Syst. Evol. Microbiol.">
        <title>The Global Catalogue of Microorganisms (GCM) 10K type strain sequencing project: providing services to taxonomists for standard genome sequencing and annotation.</title>
        <authorList>
            <consortium name="The Broad Institute Genomics Platform"/>
            <consortium name="The Broad Institute Genome Sequencing Center for Infectious Disease"/>
            <person name="Wu L."/>
            <person name="Ma J."/>
        </authorList>
    </citation>
    <scope>NUCLEOTIDE SEQUENCE [LARGE SCALE GENOMIC DNA]</scope>
    <source>
        <strain evidence="3">JCM 31696</strain>
    </source>
</reference>
<feature type="region of interest" description="Disordered" evidence="1">
    <location>
        <begin position="1"/>
        <end position="54"/>
    </location>
</feature>
<feature type="compositionally biased region" description="Basic and acidic residues" evidence="1">
    <location>
        <begin position="43"/>
        <end position="54"/>
    </location>
</feature>
<dbReference type="Gene3D" id="3.30.1310.10">
    <property type="entry name" value="Nucleoid-associated protein YbaB-like domain"/>
    <property type="match status" value="1"/>
</dbReference>
<comment type="caution">
    <text evidence="2">The sequence shown here is derived from an EMBL/GenBank/DDBJ whole genome shotgun (WGS) entry which is preliminary data.</text>
</comment>
<evidence type="ECO:0000313" key="2">
    <source>
        <dbReference type="EMBL" id="MFD0852957.1"/>
    </source>
</evidence>
<protein>
    <recommendedName>
        <fullName evidence="4">YbaB/EbfC family nucleoid-associated protein</fullName>
    </recommendedName>
</protein>